<keyword evidence="7" id="KW-1185">Reference proteome</keyword>
<evidence type="ECO:0000313" key="6">
    <source>
        <dbReference type="EMBL" id="KAJ8438474.1"/>
    </source>
</evidence>
<accession>A0A9Q1K8P4</accession>
<feature type="domain" description="Enoyl-CoA hydratase/isomerase" evidence="5">
    <location>
        <begin position="9"/>
        <end position="94"/>
    </location>
</feature>
<evidence type="ECO:0000259" key="5">
    <source>
        <dbReference type="Pfam" id="PF16113"/>
    </source>
</evidence>
<evidence type="ECO:0000256" key="2">
    <source>
        <dbReference type="ARBA" id="ARBA00011915"/>
    </source>
</evidence>
<comment type="caution">
    <text evidence="6">The sequence shown here is derived from an EMBL/GenBank/DDBJ whole genome shotgun (WGS) entry which is preliminary data.</text>
</comment>
<dbReference type="Proteomes" id="UP001153076">
    <property type="component" value="Unassembled WGS sequence"/>
</dbReference>
<dbReference type="EC" id="3.1.2.4" evidence="2 4"/>
<dbReference type="GO" id="GO:0003860">
    <property type="term" value="F:3-hydroxyisobutyryl-CoA hydrolase activity"/>
    <property type="evidence" value="ECO:0007669"/>
    <property type="project" value="UniProtKB-UniRule"/>
</dbReference>
<dbReference type="InterPro" id="IPR045004">
    <property type="entry name" value="ECH_dom"/>
</dbReference>
<reference evidence="6" key="1">
    <citation type="submission" date="2022-04" db="EMBL/GenBank/DDBJ databases">
        <title>Carnegiea gigantea Genome sequencing and assembly v2.</title>
        <authorList>
            <person name="Copetti D."/>
            <person name="Sanderson M.J."/>
            <person name="Burquez A."/>
            <person name="Wojciechowski M.F."/>
        </authorList>
    </citation>
    <scope>NUCLEOTIDE SEQUENCE</scope>
    <source>
        <strain evidence="6">SGP5-SGP5p</strain>
        <tissue evidence="6">Aerial part</tissue>
    </source>
</reference>
<evidence type="ECO:0000256" key="1">
    <source>
        <dbReference type="ARBA" id="ARBA00001709"/>
    </source>
</evidence>
<sequence length="155" mass="17917">MYLFIMLYAGEYLGLTGARLDGAEMLACSLATHFVPSAKLPLLEEELRKTAPTDPVNISKIIYKYEEQPALKENSAYVQLRRIDKFDKADFKRSINALLGCRATFIDKDRNPKWEPCRLELVSDSMVDHCFSRVDDREWQDLKFPVRSKLPISRL</sequence>
<comment type="catalytic activity">
    <reaction evidence="1 4">
        <text>3-hydroxy-2-methylpropanoyl-CoA + H2O = 3-hydroxy-2-methylpropanoate + CoA + H(+)</text>
        <dbReference type="Rhea" id="RHEA:20888"/>
        <dbReference type="ChEBI" id="CHEBI:11805"/>
        <dbReference type="ChEBI" id="CHEBI:15377"/>
        <dbReference type="ChEBI" id="CHEBI:15378"/>
        <dbReference type="ChEBI" id="CHEBI:57287"/>
        <dbReference type="ChEBI" id="CHEBI:57340"/>
        <dbReference type="EC" id="3.1.2.4"/>
    </reaction>
</comment>
<evidence type="ECO:0000313" key="7">
    <source>
        <dbReference type="Proteomes" id="UP001153076"/>
    </source>
</evidence>
<dbReference type="InterPro" id="IPR029045">
    <property type="entry name" value="ClpP/crotonase-like_dom_sf"/>
</dbReference>
<dbReference type="PANTHER" id="PTHR43176:SF3">
    <property type="entry name" value="3-HYDROXYISOBUTYRYL-COA HYDROLASE, MITOCHONDRIAL"/>
    <property type="match status" value="1"/>
</dbReference>
<evidence type="ECO:0000256" key="4">
    <source>
        <dbReference type="RuleBase" id="RU369070"/>
    </source>
</evidence>
<dbReference type="Gene3D" id="3.90.226.10">
    <property type="entry name" value="2-enoyl-CoA Hydratase, Chain A, domain 1"/>
    <property type="match status" value="1"/>
</dbReference>
<organism evidence="6 7">
    <name type="scientific">Carnegiea gigantea</name>
    <dbReference type="NCBI Taxonomy" id="171969"/>
    <lineage>
        <taxon>Eukaryota</taxon>
        <taxon>Viridiplantae</taxon>
        <taxon>Streptophyta</taxon>
        <taxon>Embryophyta</taxon>
        <taxon>Tracheophyta</taxon>
        <taxon>Spermatophyta</taxon>
        <taxon>Magnoliopsida</taxon>
        <taxon>eudicotyledons</taxon>
        <taxon>Gunneridae</taxon>
        <taxon>Pentapetalae</taxon>
        <taxon>Caryophyllales</taxon>
        <taxon>Cactineae</taxon>
        <taxon>Cactaceae</taxon>
        <taxon>Cactoideae</taxon>
        <taxon>Echinocereeae</taxon>
        <taxon>Carnegiea</taxon>
    </lineage>
</organism>
<keyword evidence="3 4" id="KW-0378">Hydrolase</keyword>
<dbReference type="Pfam" id="PF16113">
    <property type="entry name" value="ECH_2"/>
    <property type="match status" value="2"/>
</dbReference>
<evidence type="ECO:0000256" key="3">
    <source>
        <dbReference type="ARBA" id="ARBA00022801"/>
    </source>
</evidence>
<dbReference type="GO" id="GO:0006574">
    <property type="term" value="P:L-valine catabolic process"/>
    <property type="evidence" value="ECO:0007669"/>
    <property type="project" value="UniProtKB-UniRule"/>
</dbReference>
<name>A0A9Q1K8P4_9CARY</name>
<gene>
    <name evidence="6" type="ORF">Cgig2_008961</name>
</gene>
<dbReference type="OrthoDB" id="1745836at2759"/>
<dbReference type="SUPFAM" id="SSF52096">
    <property type="entry name" value="ClpP/crotonase"/>
    <property type="match status" value="1"/>
</dbReference>
<comment type="function">
    <text evidence="4">Hydrolyzes 3-hydroxyisobutyryl-CoA (HIBYL-CoA), a saline catabolite. Has high activity toward isobutyryl-CoA. Could be an isobutyryl-CoA dehydrogenase that functions in valine catabolism.</text>
</comment>
<protein>
    <recommendedName>
        <fullName evidence="2 4">3-hydroxyisobutyryl-CoA hydrolase</fullName>
        <shortName evidence="4">HIB-CoA hydrolase</shortName>
        <shortName evidence="4">HIBYL-CoA-H</shortName>
        <ecNumber evidence="2 4">3.1.2.4</ecNumber>
    </recommendedName>
    <alternativeName>
        <fullName evidence="4">3-hydroxyisobutyryl-coenzyme A hydrolase</fullName>
    </alternativeName>
</protein>
<dbReference type="EMBL" id="JAKOGI010000252">
    <property type="protein sequence ID" value="KAJ8438474.1"/>
    <property type="molecule type" value="Genomic_DNA"/>
</dbReference>
<dbReference type="AlphaFoldDB" id="A0A9Q1K8P4"/>
<proteinExistence type="inferred from homology"/>
<comment type="similarity">
    <text evidence="4">Belongs to the enoyl-CoA hydratase/isomerase family.</text>
</comment>
<comment type="pathway">
    <text evidence="4">Amino-acid degradation; L-valine degradation.</text>
</comment>
<feature type="domain" description="Enoyl-CoA hydratase/isomerase" evidence="5">
    <location>
        <begin position="99"/>
        <end position="131"/>
    </location>
</feature>
<dbReference type="PANTHER" id="PTHR43176">
    <property type="entry name" value="3-HYDROXYISOBUTYRYL-COA HYDROLASE-RELATED"/>
    <property type="match status" value="1"/>
</dbReference>
<dbReference type="InterPro" id="IPR032259">
    <property type="entry name" value="HIBYL-CoA-H"/>
</dbReference>